<reference evidence="1 2" key="1">
    <citation type="journal article" date="2023" name="Plants (Basel)">
        <title>Bridging the Gap: Combining Genomics and Transcriptomics Approaches to Understand Stylosanthes scabra, an Orphan Legume from the Brazilian Caatinga.</title>
        <authorList>
            <person name="Ferreira-Neto J.R.C."/>
            <person name="da Silva M.D."/>
            <person name="Binneck E."/>
            <person name="de Melo N.F."/>
            <person name="da Silva R.H."/>
            <person name="de Melo A.L.T.M."/>
            <person name="Pandolfi V."/>
            <person name="Bustamante F.O."/>
            <person name="Brasileiro-Vidal A.C."/>
            <person name="Benko-Iseppon A.M."/>
        </authorList>
    </citation>
    <scope>NUCLEOTIDE SEQUENCE [LARGE SCALE GENOMIC DNA]</scope>
    <source>
        <tissue evidence="1">Leaves</tissue>
    </source>
</reference>
<protein>
    <submittedName>
        <fullName evidence="1">Uncharacterized protein</fullName>
    </submittedName>
</protein>
<gene>
    <name evidence="1" type="ORF">PIB30_047663</name>
</gene>
<evidence type="ECO:0000313" key="2">
    <source>
        <dbReference type="Proteomes" id="UP001341840"/>
    </source>
</evidence>
<sequence>MTGLLEKWFEVRGYLAFELPCRNLGRVSPKEWTGRQEGHLKGHSDAQRQQSIKESLGCQILSFRACSEQCPKLVKPTCRICEFPQQDPCPECPKSFKRWFQVIGVLHETRDLGFSISLNINN</sequence>
<dbReference type="Proteomes" id="UP001341840">
    <property type="component" value="Unassembled WGS sequence"/>
</dbReference>
<accession>A0ABU6WGJ0</accession>
<comment type="caution">
    <text evidence="1">The sequence shown here is derived from an EMBL/GenBank/DDBJ whole genome shotgun (WGS) entry which is preliminary data.</text>
</comment>
<keyword evidence="2" id="KW-1185">Reference proteome</keyword>
<name>A0ABU6WGJ0_9FABA</name>
<evidence type="ECO:0000313" key="1">
    <source>
        <dbReference type="EMBL" id="MED6184461.1"/>
    </source>
</evidence>
<organism evidence="1 2">
    <name type="scientific">Stylosanthes scabra</name>
    <dbReference type="NCBI Taxonomy" id="79078"/>
    <lineage>
        <taxon>Eukaryota</taxon>
        <taxon>Viridiplantae</taxon>
        <taxon>Streptophyta</taxon>
        <taxon>Embryophyta</taxon>
        <taxon>Tracheophyta</taxon>
        <taxon>Spermatophyta</taxon>
        <taxon>Magnoliopsida</taxon>
        <taxon>eudicotyledons</taxon>
        <taxon>Gunneridae</taxon>
        <taxon>Pentapetalae</taxon>
        <taxon>rosids</taxon>
        <taxon>fabids</taxon>
        <taxon>Fabales</taxon>
        <taxon>Fabaceae</taxon>
        <taxon>Papilionoideae</taxon>
        <taxon>50 kb inversion clade</taxon>
        <taxon>dalbergioids sensu lato</taxon>
        <taxon>Dalbergieae</taxon>
        <taxon>Pterocarpus clade</taxon>
        <taxon>Stylosanthes</taxon>
    </lineage>
</organism>
<dbReference type="EMBL" id="JASCZI010181549">
    <property type="protein sequence ID" value="MED6184461.1"/>
    <property type="molecule type" value="Genomic_DNA"/>
</dbReference>
<proteinExistence type="predicted"/>